<dbReference type="AlphaFoldDB" id="A0A2G8SZZ3"/>
<gene>
    <name evidence="1" type="ORF">CR103_13170</name>
</gene>
<proteinExistence type="predicted"/>
<reference evidence="1 2" key="1">
    <citation type="submission" date="2017-10" db="EMBL/GenBank/DDBJ databases">
        <title>Massilia psychrophilum sp. nov., a novel purple-pigmented bacterium isolated from Tianshan glacier, Xinjiang Municipality, China.</title>
        <authorList>
            <person name="Wang H."/>
        </authorList>
    </citation>
    <scope>NUCLEOTIDE SEQUENCE [LARGE SCALE GENOMIC DNA]</scope>
    <source>
        <strain evidence="1 2">JCM 30813</strain>
    </source>
</reference>
<protein>
    <submittedName>
        <fullName evidence="1">Uncharacterized protein</fullName>
    </submittedName>
</protein>
<sequence>MPAQPQLPATVVDARPARTDAPARPSLVMLKPAPVKAVAAGPAAIAPRKSTPVVAVKPAPVRALVANASRPKKSSSAPERAPAAALDPAVESDVALLSAIIIHSSRHAGERAQLEAARCGGGKKCALAPAPLTSLKATD</sequence>
<keyword evidence="2" id="KW-1185">Reference proteome</keyword>
<dbReference type="Proteomes" id="UP000228593">
    <property type="component" value="Unassembled WGS sequence"/>
</dbReference>
<dbReference type="EMBL" id="PDOB01000020">
    <property type="protein sequence ID" value="PIL39283.1"/>
    <property type="molecule type" value="Genomic_DNA"/>
</dbReference>
<comment type="caution">
    <text evidence="1">The sequence shown here is derived from an EMBL/GenBank/DDBJ whole genome shotgun (WGS) entry which is preliminary data.</text>
</comment>
<evidence type="ECO:0000313" key="2">
    <source>
        <dbReference type="Proteomes" id="UP000228593"/>
    </source>
</evidence>
<accession>A0A2G8SZZ3</accession>
<organism evidence="1 2">
    <name type="scientific">Massilia psychrophila</name>
    <dbReference type="NCBI Taxonomy" id="1603353"/>
    <lineage>
        <taxon>Bacteria</taxon>
        <taxon>Pseudomonadati</taxon>
        <taxon>Pseudomonadota</taxon>
        <taxon>Betaproteobacteria</taxon>
        <taxon>Burkholderiales</taxon>
        <taxon>Oxalobacteraceae</taxon>
        <taxon>Telluria group</taxon>
        <taxon>Massilia</taxon>
    </lineage>
</organism>
<evidence type="ECO:0000313" key="1">
    <source>
        <dbReference type="EMBL" id="PIL39283.1"/>
    </source>
</evidence>
<name>A0A2G8SZZ3_9BURK</name>